<comment type="similarity">
    <text evidence="5">Belongs to the Prp family.</text>
</comment>
<dbReference type="Proteomes" id="UP000245380">
    <property type="component" value="Unassembled WGS sequence"/>
</dbReference>
<evidence type="ECO:0000256" key="6">
    <source>
        <dbReference type="ARBA" id="ARBA00044538"/>
    </source>
</evidence>
<dbReference type="GO" id="GO:0042254">
    <property type="term" value="P:ribosome biogenesis"/>
    <property type="evidence" value="ECO:0007669"/>
    <property type="project" value="UniProtKB-KW"/>
</dbReference>
<dbReference type="CDD" id="cd16332">
    <property type="entry name" value="Prp-like"/>
    <property type="match status" value="1"/>
</dbReference>
<name>A0A2U3DC17_SULT2</name>
<dbReference type="Pfam" id="PF04327">
    <property type="entry name" value="Peptidase_Prp"/>
    <property type="match status" value="1"/>
</dbReference>
<keyword evidence="4" id="KW-0788">Thiol protease</keyword>
<dbReference type="GO" id="GO:0006508">
    <property type="term" value="P:proteolysis"/>
    <property type="evidence" value="ECO:0007669"/>
    <property type="project" value="UniProtKB-KW"/>
</dbReference>
<keyword evidence="1" id="KW-0690">Ribosome biogenesis</keyword>
<dbReference type="InterPro" id="IPR007422">
    <property type="entry name" value="Peptidase_Prp"/>
</dbReference>
<evidence type="ECO:0000256" key="4">
    <source>
        <dbReference type="ARBA" id="ARBA00022807"/>
    </source>
</evidence>
<dbReference type="AlphaFoldDB" id="A0A2U3DC17"/>
<dbReference type="Gene3D" id="3.30.70.1490">
    <property type="entry name" value="Cysteine protease Prp"/>
    <property type="match status" value="1"/>
</dbReference>
<sequence length="105" mass="11716">MIVAQIFESKTGQIERFYVTGHAGSDEYGRDLVCAAVSALTINFVNSVEELCYLKLRSDVREGYYDVEVPESADVQLLAKSLASGLSGIAKEYGMYIQIKRIRKE</sequence>
<dbReference type="PANTHER" id="PTHR39178:SF1">
    <property type="entry name" value="RIBOSOMAL-PROCESSING CYSTEINE PROTEASE PRP"/>
    <property type="match status" value="1"/>
</dbReference>
<gene>
    <name evidence="7" type="ORF">BM613_01625</name>
</gene>
<dbReference type="InterPro" id="IPR036764">
    <property type="entry name" value="Peptidase_Prp_sf"/>
</dbReference>
<dbReference type="GO" id="GO:0008234">
    <property type="term" value="F:cysteine-type peptidase activity"/>
    <property type="evidence" value="ECO:0007669"/>
    <property type="project" value="UniProtKB-KW"/>
</dbReference>
<dbReference type="PANTHER" id="PTHR39178">
    <property type="entry name" value="HYPOTHETICAL RIBOSOME-ASSOCIATED PROTEIN"/>
    <property type="match status" value="1"/>
</dbReference>
<proteinExistence type="inferred from homology"/>
<evidence type="ECO:0000256" key="1">
    <source>
        <dbReference type="ARBA" id="ARBA00022517"/>
    </source>
</evidence>
<reference evidence="7 8" key="1">
    <citation type="submission" date="2016-11" db="EMBL/GenBank/DDBJ databases">
        <title>Comparative genomics of Acidibacillus ferroxidans species.</title>
        <authorList>
            <person name="Oliveira G."/>
            <person name="Nunes G."/>
            <person name="Oliveira R."/>
            <person name="Araujo F."/>
            <person name="Salim A."/>
            <person name="Scholte L."/>
            <person name="Morais D."/>
            <person name="Nancucheo I."/>
            <person name="Johnson D.B."/>
            <person name="Grail B."/>
            <person name="Bittencourt J."/>
            <person name="Valadares R."/>
        </authorList>
    </citation>
    <scope>NUCLEOTIDE SEQUENCE [LARGE SCALE GENOMIC DNA]</scope>
    <source>
        <strain evidence="7 8">Y002</strain>
    </source>
</reference>
<evidence type="ECO:0000256" key="3">
    <source>
        <dbReference type="ARBA" id="ARBA00022801"/>
    </source>
</evidence>
<evidence type="ECO:0000256" key="5">
    <source>
        <dbReference type="ARBA" id="ARBA00044503"/>
    </source>
</evidence>
<evidence type="ECO:0000313" key="7">
    <source>
        <dbReference type="EMBL" id="PWI58818.1"/>
    </source>
</evidence>
<dbReference type="EMBL" id="MPDK01000002">
    <property type="protein sequence ID" value="PWI58818.1"/>
    <property type="molecule type" value="Genomic_DNA"/>
</dbReference>
<keyword evidence="8" id="KW-1185">Reference proteome</keyword>
<comment type="caution">
    <text evidence="7">The sequence shown here is derived from an EMBL/GenBank/DDBJ whole genome shotgun (WGS) entry which is preliminary data.</text>
</comment>
<evidence type="ECO:0000256" key="2">
    <source>
        <dbReference type="ARBA" id="ARBA00022670"/>
    </source>
</evidence>
<organism evidence="7 8">
    <name type="scientific">Sulfoacidibacillus thermotolerans</name>
    <name type="common">Acidibacillus sulfuroxidans</name>
    <dbReference type="NCBI Taxonomy" id="1765684"/>
    <lineage>
        <taxon>Bacteria</taxon>
        <taxon>Bacillati</taxon>
        <taxon>Bacillota</taxon>
        <taxon>Bacilli</taxon>
        <taxon>Bacillales</taxon>
        <taxon>Alicyclobacillaceae</taxon>
        <taxon>Sulfoacidibacillus</taxon>
    </lineage>
</organism>
<keyword evidence="3" id="KW-0378">Hydrolase</keyword>
<evidence type="ECO:0000313" key="8">
    <source>
        <dbReference type="Proteomes" id="UP000245380"/>
    </source>
</evidence>
<protein>
    <recommendedName>
        <fullName evidence="6">Ribosomal processing cysteine protease Prp</fullName>
    </recommendedName>
</protein>
<dbReference type="OrthoDB" id="48998at2"/>
<dbReference type="RefSeq" id="WP_109429411.1">
    <property type="nucleotide sequence ID" value="NZ_MPDK01000002.1"/>
</dbReference>
<dbReference type="SUPFAM" id="SSF118010">
    <property type="entry name" value="TM1457-like"/>
    <property type="match status" value="1"/>
</dbReference>
<keyword evidence="2" id="KW-0645">Protease</keyword>
<accession>A0A2U3DC17</accession>